<dbReference type="Proteomes" id="UP000294335">
    <property type="component" value="Unassembled WGS sequence"/>
</dbReference>
<dbReference type="AlphaFoldDB" id="A0AAQ1P8L6"/>
<protein>
    <submittedName>
        <fullName evidence="3">Histidine ABC transporter substrate-binding protein</fullName>
    </submittedName>
</protein>
<reference evidence="3 4" key="1">
    <citation type="submission" date="2018-02" db="EMBL/GenBank/DDBJ databases">
        <authorList>
            <person name="Dubost A."/>
        </authorList>
    </citation>
    <scope>NUCLEOTIDE SEQUENCE [LARGE SCALE GENOMIC DNA]</scope>
    <source>
        <strain evidence="4">JV551A3</strain>
    </source>
</reference>
<evidence type="ECO:0000313" key="4">
    <source>
        <dbReference type="Proteomes" id="UP000294335"/>
    </source>
</evidence>
<gene>
    <name evidence="3" type="ORF">JV551A3_V1_2864</name>
</gene>
<evidence type="ECO:0000256" key="1">
    <source>
        <dbReference type="SAM" id="MobiDB-lite"/>
    </source>
</evidence>
<dbReference type="GO" id="GO:0043190">
    <property type="term" value="C:ATP-binding cassette (ABC) transporter complex"/>
    <property type="evidence" value="ECO:0007669"/>
    <property type="project" value="InterPro"/>
</dbReference>
<feature type="domain" description="ABC-type glycine betaine transport system substrate-binding" evidence="2">
    <location>
        <begin position="57"/>
        <end position="342"/>
    </location>
</feature>
<dbReference type="Gene3D" id="3.40.190.100">
    <property type="entry name" value="Glycine betaine-binding periplasmic protein, domain 2"/>
    <property type="match status" value="1"/>
</dbReference>
<sequence>MLPSATPGRGRLHLPAPTPRQSTKAPMKKIPTLLAGLLLAVGMASTDSAASAERTTPIHFGAIGWESGALTTEILRLIVERGYGYPTDTLPGSTVSMEVALARNDLQVIAEEWAGRSPAWVKAEAAGQVFALGDTVKNAEEGWWVPAYVIEGDAARKLKPVAPDLRSVQDLERYPKVFRDPESPDKGRFLNSPSGWTSETVNSQKLKAYGLNELYTNFRSGSGAAMDAEIDSAIRRGQPVLFYYWNPTPLMGRYKLIRLQEPPFDANAWATLTDAGNPEPKGSSSLPAKLSIGVSKAFPEGGPELVGVFERVDLPIDRLNSALAEMSEKRTPPRDAALTFLRNNREVWKAWLPADIASKVEGSL</sequence>
<organism evidence="3 4">
    <name type="scientific">Pseudomonas inefficax</name>
    <dbReference type="NCBI Taxonomy" id="2078786"/>
    <lineage>
        <taxon>Bacteria</taxon>
        <taxon>Pseudomonadati</taxon>
        <taxon>Pseudomonadota</taxon>
        <taxon>Gammaproteobacteria</taxon>
        <taxon>Pseudomonadales</taxon>
        <taxon>Pseudomonadaceae</taxon>
        <taxon>Pseudomonas</taxon>
    </lineage>
</organism>
<dbReference type="Pfam" id="PF04069">
    <property type="entry name" value="OpuAC"/>
    <property type="match status" value="1"/>
</dbReference>
<proteinExistence type="predicted"/>
<dbReference type="GO" id="GO:0022857">
    <property type="term" value="F:transmembrane transporter activity"/>
    <property type="evidence" value="ECO:0007669"/>
    <property type="project" value="InterPro"/>
</dbReference>
<accession>A0AAQ1P8L6</accession>
<dbReference type="Gene3D" id="3.40.190.10">
    <property type="entry name" value="Periplasmic binding protein-like II"/>
    <property type="match status" value="1"/>
</dbReference>
<comment type="caution">
    <text evidence="3">The sequence shown here is derived from an EMBL/GenBank/DDBJ whole genome shotgun (WGS) entry which is preliminary data.</text>
</comment>
<evidence type="ECO:0000259" key="2">
    <source>
        <dbReference type="Pfam" id="PF04069"/>
    </source>
</evidence>
<dbReference type="CDD" id="cd13641">
    <property type="entry name" value="PBP2_HisX_like"/>
    <property type="match status" value="1"/>
</dbReference>
<dbReference type="SUPFAM" id="SSF53850">
    <property type="entry name" value="Periplasmic binding protein-like II"/>
    <property type="match status" value="1"/>
</dbReference>
<dbReference type="InterPro" id="IPR007210">
    <property type="entry name" value="ABC_Gly_betaine_transp_sub-bd"/>
</dbReference>
<dbReference type="EMBL" id="OPYN01000111">
    <property type="protein sequence ID" value="SPO61037.1"/>
    <property type="molecule type" value="Genomic_DNA"/>
</dbReference>
<evidence type="ECO:0000313" key="3">
    <source>
        <dbReference type="EMBL" id="SPO61037.1"/>
    </source>
</evidence>
<feature type="region of interest" description="Disordered" evidence="1">
    <location>
        <begin position="1"/>
        <end position="26"/>
    </location>
</feature>
<keyword evidence="4" id="KW-1185">Reference proteome</keyword>
<name>A0AAQ1P8L6_9PSED</name>